<keyword evidence="2" id="KW-0378">Hydrolase</keyword>
<dbReference type="InterPro" id="IPR050300">
    <property type="entry name" value="GDXG_lipolytic_enzyme"/>
</dbReference>
<dbReference type="InterPro" id="IPR049492">
    <property type="entry name" value="BD-FAE-like_dom"/>
</dbReference>
<dbReference type="PANTHER" id="PTHR48081:SF30">
    <property type="entry name" value="ACETYL-HYDROLASE LIPR-RELATED"/>
    <property type="match status" value="1"/>
</dbReference>
<reference evidence="4 5" key="1">
    <citation type="submission" date="2017-08" db="EMBL/GenBank/DDBJ databases">
        <title>Infants hospitalized years apart are colonized by the same room-sourced microbial strains.</title>
        <authorList>
            <person name="Brooks B."/>
            <person name="Olm M.R."/>
            <person name="Firek B.A."/>
            <person name="Baker R."/>
            <person name="Thomas B.C."/>
            <person name="Morowitz M.J."/>
            <person name="Banfield J.F."/>
        </authorList>
    </citation>
    <scope>NUCLEOTIDE SEQUENCE [LARGE SCALE GENOMIC DNA]</scope>
    <source>
        <strain evidence="4">S2_003_000_R2_14</strain>
    </source>
</reference>
<accession>A0A2W5T2S6</accession>
<dbReference type="SUPFAM" id="SSF53474">
    <property type="entry name" value="alpha/beta-Hydrolases"/>
    <property type="match status" value="1"/>
</dbReference>
<name>A0A2W5T2S6_9BACT</name>
<evidence type="ECO:0000313" key="5">
    <source>
        <dbReference type="Proteomes" id="UP000249061"/>
    </source>
</evidence>
<dbReference type="Pfam" id="PF20434">
    <property type="entry name" value="BD-FAE"/>
    <property type="match status" value="1"/>
</dbReference>
<sequence>MANLPSGVRYVDGLHYGPDAEQVMDVFLPTSSTPTPLVIFFHGGGFTGGSRDNAYTGGGNAIVQFTTAGIAYITADYRLLQNIGVETEGVRKCLGDAALAVQFVRRWSSVFNLDPSRVAVYGSSAGAGTSLWLAFHDDLAKADAGTEIERQSTRVTAAAALSTQATYDVLRWAPDVYGPEYPALTNDVLLSQLTLRGTIVRFYGLPASHVADAGAILTTLTNSTYAAYRADADMLALMSPDDPPVFVQNAGANTAPGTANFDLLHHPRHAVTVRNSGYDAGVTVEADIDAYNVMSTTNAVTFLIDQLTP</sequence>
<dbReference type="Proteomes" id="UP000249061">
    <property type="component" value="Unassembled WGS sequence"/>
</dbReference>
<comment type="caution">
    <text evidence="4">The sequence shown here is derived from an EMBL/GenBank/DDBJ whole genome shotgun (WGS) entry which is preliminary data.</text>
</comment>
<proteinExistence type="inferred from homology"/>
<evidence type="ECO:0000259" key="3">
    <source>
        <dbReference type="Pfam" id="PF20434"/>
    </source>
</evidence>
<evidence type="ECO:0000256" key="2">
    <source>
        <dbReference type="ARBA" id="ARBA00022801"/>
    </source>
</evidence>
<protein>
    <recommendedName>
        <fullName evidence="3">BD-FAE-like domain-containing protein</fullName>
    </recommendedName>
</protein>
<evidence type="ECO:0000256" key="1">
    <source>
        <dbReference type="ARBA" id="ARBA00010515"/>
    </source>
</evidence>
<organism evidence="4 5">
    <name type="scientific">Archangium gephyra</name>
    <dbReference type="NCBI Taxonomy" id="48"/>
    <lineage>
        <taxon>Bacteria</taxon>
        <taxon>Pseudomonadati</taxon>
        <taxon>Myxococcota</taxon>
        <taxon>Myxococcia</taxon>
        <taxon>Myxococcales</taxon>
        <taxon>Cystobacterineae</taxon>
        <taxon>Archangiaceae</taxon>
        <taxon>Archangium</taxon>
    </lineage>
</organism>
<dbReference type="GO" id="GO:0004806">
    <property type="term" value="F:triacylglycerol lipase activity"/>
    <property type="evidence" value="ECO:0007669"/>
    <property type="project" value="TreeGrafter"/>
</dbReference>
<dbReference type="PANTHER" id="PTHR48081">
    <property type="entry name" value="AB HYDROLASE SUPERFAMILY PROTEIN C4A8.06C"/>
    <property type="match status" value="1"/>
</dbReference>
<comment type="similarity">
    <text evidence="1">Belongs to the 'GDXG' lipolytic enzyme family.</text>
</comment>
<feature type="domain" description="BD-FAE-like" evidence="3">
    <location>
        <begin position="24"/>
        <end position="173"/>
    </location>
</feature>
<evidence type="ECO:0000313" key="4">
    <source>
        <dbReference type="EMBL" id="PZR07193.1"/>
    </source>
</evidence>
<dbReference type="Gene3D" id="3.40.50.1820">
    <property type="entry name" value="alpha/beta hydrolase"/>
    <property type="match status" value="1"/>
</dbReference>
<dbReference type="InterPro" id="IPR029058">
    <property type="entry name" value="AB_hydrolase_fold"/>
</dbReference>
<gene>
    <name evidence="4" type="ORF">DI536_28460</name>
</gene>
<dbReference type="EMBL" id="QFQP01000033">
    <property type="protein sequence ID" value="PZR07193.1"/>
    <property type="molecule type" value="Genomic_DNA"/>
</dbReference>
<dbReference type="AlphaFoldDB" id="A0A2W5T2S6"/>